<evidence type="ECO:0000256" key="10">
    <source>
        <dbReference type="ARBA" id="ARBA00022857"/>
    </source>
</evidence>
<feature type="domain" description="FAD-binding PCMH-type" evidence="18">
    <location>
        <begin position="14"/>
        <end position="189"/>
    </location>
</feature>
<dbReference type="InterPro" id="IPR016166">
    <property type="entry name" value="FAD-bd_PCMH"/>
</dbReference>
<dbReference type="Proteomes" id="UP000630594">
    <property type="component" value="Unassembled WGS sequence"/>
</dbReference>
<comment type="similarity">
    <text evidence="5 17">Belongs to the MurB family.</text>
</comment>
<dbReference type="RefSeq" id="WP_188421675.1">
    <property type="nucleotide sequence ID" value="NZ_BMCK01000003.1"/>
</dbReference>
<keyword evidence="13 17" id="KW-0560">Oxidoreductase</keyword>
<dbReference type="NCBIfam" id="NF010478">
    <property type="entry name" value="PRK13903.1"/>
    <property type="match status" value="1"/>
</dbReference>
<dbReference type="EC" id="1.3.1.98" evidence="17"/>
<protein>
    <recommendedName>
        <fullName evidence="17">UDP-N-acetylenolpyruvoylglucosamine reductase</fullName>
        <ecNumber evidence="17">1.3.1.98</ecNumber>
    </recommendedName>
    <alternativeName>
        <fullName evidence="17">UDP-N-acetylmuramate dehydrogenase</fullName>
    </alternativeName>
</protein>
<dbReference type="InterPro" id="IPR011601">
    <property type="entry name" value="MurB_C"/>
</dbReference>
<evidence type="ECO:0000256" key="3">
    <source>
        <dbReference type="ARBA" id="ARBA00004496"/>
    </source>
</evidence>
<evidence type="ECO:0000313" key="19">
    <source>
        <dbReference type="EMBL" id="GGD20968.1"/>
    </source>
</evidence>
<keyword evidence="7 17" id="KW-0132">Cell division</keyword>
<evidence type="ECO:0000256" key="6">
    <source>
        <dbReference type="ARBA" id="ARBA00022490"/>
    </source>
</evidence>
<dbReference type="Gene3D" id="3.30.43.10">
    <property type="entry name" value="Uridine Diphospho-n-acetylenolpyruvylglucosamine Reductase, domain 2"/>
    <property type="match status" value="1"/>
</dbReference>
<feature type="active site" evidence="17">
    <location>
        <position position="166"/>
    </location>
</feature>
<evidence type="ECO:0000256" key="17">
    <source>
        <dbReference type="HAMAP-Rule" id="MF_00037"/>
    </source>
</evidence>
<sequence length="350" mass="36348">MPEVRLADLTTLRLGGPAADLVEATTEAELVAAVAEADERGIPVLLVAGGSNLVVSDAGFAGRVVRIATRGISADVEPHDASCGGAVLKVAAGEVWDDLVAHAVASGWSGVEALSGIPGSVGATPVQNVGAYGQEVAQTIAQVRTYDRVEKRQRTFSAADCGFSYRHSRFKAEPDRHLILEVTFQLPTASLSAPVAYAELARTLGVDVGERAPAADVRRAVLALRAGKGMVLDAADHDTWSAGSFFTNPLLSAEQAAALPEGAPRFAQPDGSVKSSAAWLIEHAGFAKGFSPAEVEGRVSLSTKHTLALTNRGGATADDLLTLARTVRDGVERAFGVRLVNEPVLVGLTL</sequence>
<evidence type="ECO:0000256" key="5">
    <source>
        <dbReference type="ARBA" id="ARBA00010485"/>
    </source>
</evidence>
<keyword evidence="10 17" id="KW-0521">NADP</keyword>
<dbReference type="InterPro" id="IPR006094">
    <property type="entry name" value="Oxid_FAD_bind_N"/>
</dbReference>
<keyword evidence="20" id="KW-1185">Reference proteome</keyword>
<comment type="subcellular location">
    <subcellularLocation>
        <location evidence="3 17">Cytoplasm</location>
    </subcellularLocation>
</comment>
<dbReference type="SUPFAM" id="SSF56176">
    <property type="entry name" value="FAD-binding/transporter-associated domain-like"/>
    <property type="match status" value="1"/>
</dbReference>
<accession>A0ABQ1QAC2</accession>
<dbReference type="InterPro" id="IPR003170">
    <property type="entry name" value="MurB"/>
</dbReference>
<comment type="catalytic activity">
    <reaction evidence="16 17">
        <text>UDP-N-acetyl-alpha-D-muramate + NADP(+) = UDP-N-acetyl-3-O-(1-carboxyvinyl)-alpha-D-glucosamine + NADPH + H(+)</text>
        <dbReference type="Rhea" id="RHEA:12248"/>
        <dbReference type="ChEBI" id="CHEBI:15378"/>
        <dbReference type="ChEBI" id="CHEBI:57783"/>
        <dbReference type="ChEBI" id="CHEBI:58349"/>
        <dbReference type="ChEBI" id="CHEBI:68483"/>
        <dbReference type="ChEBI" id="CHEBI:70757"/>
        <dbReference type="EC" id="1.3.1.98"/>
    </reaction>
</comment>
<evidence type="ECO:0000256" key="2">
    <source>
        <dbReference type="ARBA" id="ARBA00003921"/>
    </source>
</evidence>
<evidence type="ECO:0000256" key="14">
    <source>
        <dbReference type="ARBA" id="ARBA00023306"/>
    </source>
</evidence>
<dbReference type="Gene3D" id="3.30.465.10">
    <property type="match status" value="1"/>
</dbReference>
<gene>
    <name evidence="17 19" type="primary">murB</name>
    <name evidence="19" type="ORF">GCM10007231_20160</name>
</gene>
<dbReference type="PANTHER" id="PTHR21071">
    <property type="entry name" value="UDP-N-ACETYLENOLPYRUVOYLGLUCOSAMINE REDUCTASE"/>
    <property type="match status" value="1"/>
</dbReference>
<evidence type="ECO:0000256" key="15">
    <source>
        <dbReference type="ARBA" id="ARBA00023316"/>
    </source>
</evidence>
<organism evidence="19 20">
    <name type="scientific">Nocardioides daphniae</name>
    <dbReference type="NCBI Taxonomy" id="402297"/>
    <lineage>
        <taxon>Bacteria</taxon>
        <taxon>Bacillati</taxon>
        <taxon>Actinomycetota</taxon>
        <taxon>Actinomycetes</taxon>
        <taxon>Propionibacteriales</taxon>
        <taxon>Nocardioidaceae</taxon>
        <taxon>Nocardioides</taxon>
    </lineage>
</organism>
<evidence type="ECO:0000256" key="7">
    <source>
        <dbReference type="ARBA" id="ARBA00022618"/>
    </source>
</evidence>
<evidence type="ECO:0000256" key="9">
    <source>
        <dbReference type="ARBA" id="ARBA00022827"/>
    </source>
</evidence>
<dbReference type="InterPro" id="IPR016169">
    <property type="entry name" value="FAD-bd_PCMH_sub2"/>
</dbReference>
<evidence type="ECO:0000256" key="13">
    <source>
        <dbReference type="ARBA" id="ARBA00023002"/>
    </source>
</evidence>
<reference evidence="20" key="1">
    <citation type="journal article" date="2019" name="Int. J. Syst. Evol. Microbiol.">
        <title>The Global Catalogue of Microorganisms (GCM) 10K type strain sequencing project: providing services to taxonomists for standard genome sequencing and annotation.</title>
        <authorList>
            <consortium name="The Broad Institute Genomics Platform"/>
            <consortium name="The Broad Institute Genome Sequencing Center for Infectious Disease"/>
            <person name="Wu L."/>
            <person name="Ma J."/>
        </authorList>
    </citation>
    <scope>NUCLEOTIDE SEQUENCE [LARGE SCALE GENOMIC DNA]</scope>
    <source>
        <strain evidence="20">CCM 7403</strain>
    </source>
</reference>
<dbReference type="Pfam" id="PF01565">
    <property type="entry name" value="FAD_binding_4"/>
    <property type="match status" value="1"/>
</dbReference>
<evidence type="ECO:0000256" key="1">
    <source>
        <dbReference type="ARBA" id="ARBA00001974"/>
    </source>
</evidence>
<proteinExistence type="inferred from homology"/>
<dbReference type="InterPro" id="IPR036635">
    <property type="entry name" value="MurB_C_sf"/>
</dbReference>
<dbReference type="EMBL" id="BMCK01000003">
    <property type="protein sequence ID" value="GGD20968.1"/>
    <property type="molecule type" value="Genomic_DNA"/>
</dbReference>
<dbReference type="InterPro" id="IPR036318">
    <property type="entry name" value="FAD-bd_PCMH-like_sf"/>
</dbReference>
<keyword evidence="8 17" id="KW-0285">Flavoprotein</keyword>
<keyword evidence="11 17" id="KW-0133">Cell shape</keyword>
<comment type="pathway">
    <text evidence="4 17">Cell wall biogenesis; peptidoglycan biosynthesis.</text>
</comment>
<dbReference type="Gene3D" id="3.90.78.10">
    <property type="entry name" value="UDP-N-acetylenolpyruvoylglucosamine reductase, C-terminal domain"/>
    <property type="match status" value="1"/>
</dbReference>
<evidence type="ECO:0000256" key="8">
    <source>
        <dbReference type="ARBA" id="ARBA00022630"/>
    </source>
</evidence>
<evidence type="ECO:0000256" key="12">
    <source>
        <dbReference type="ARBA" id="ARBA00022984"/>
    </source>
</evidence>
<feature type="active site" description="Proton donor" evidence="17">
    <location>
        <position position="244"/>
    </location>
</feature>
<evidence type="ECO:0000256" key="16">
    <source>
        <dbReference type="ARBA" id="ARBA00048914"/>
    </source>
</evidence>
<evidence type="ECO:0000256" key="11">
    <source>
        <dbReference type="ARBA" id="ARBA00022960"/>
    </source>
</evidence>
<dbReference type="SUPFAM" id="SSF56194">
    <property type="entry name" value="Uridine diphospho-N-Acetylenolpyruvylglucosamine reductase, MurB, C-terminal domain"/>
    <property type="match status" value="1"/>
</dbReference>
<dbReference type="PROSITE" id="PS51387">
    <property type="entry name" value="FAD_PCMH"/>
    <property type="match status" value="1"/>
</dbReference>
<keyword evidence="15 17" id="KW-0961">Cell wall biogenesis/degradation</keyword>
<comment type="cofactor">
    <cofactor evidence="1 17">
        <name>FAD</name>
        <dbReference type="ChEBI" id="CHEBI:57692"/>
    </cofactor>
</comment>
<dbReference type="InterPro" id="IPR016167">
    <property type="entry name" value="FAD-bd_PCMH_sub1"/>
</dbReference>
<keyword evidence="12 17" id="KW-0573">Peptidoglycan synthesis</keyword>
<dbReference type="Pfam" id="PF02873">
    <property type="entry name" value="MurB_C"/>
    <property type="match status" value="1"/>
</dbReference>
<keyword evidence="9 17" id="KW-0274">FAD</keyword>
<keyword evidence="6 17" id="KW-0963">Cytoplasm</keyword>
<feature type="active site" evidence="17">
    <location>
        <position position="342"/>
    </location>
</feature>
<name>A0ABQ1QAC2_9ACTN</name>
<evidence type="ECO:0000256" key="4">
    <source>
        <dbReference type="ARBA" id="ARBA00004752"/>
    </source>
</evidence>
<dbReference type="PANTHER" id="PTHR21071:SF4">
    <property type="entry name" value="UDP-N-ACETYLENOLPYRUVOYLGLUCOSAMINE REDUCTASE"/>
    <property type="match status" value="1"/>
</dbReference>
<evidence type="ECO:0000259" key="18">
    <source>
        <dbReference type="PROSITE" id="PS51387"/>
    </source>
</evidence>
<evidence type="ECO:0000313" key="20">
    <source>
        <dbReference type="Proteomes" id="UP000630594"/>
    </source>
</evidence>
<keyword evidence="14 17" id="KW-0131">Cell cycle</keyword>
<comment type="function">
    <text evidence="2 17">Cell wall formation.</text>
</comment>
<dbReference type="HAMAP" id="MF_00037">
    <property type="entry name" value="MurB"/>
    <property type="match status" value="1"/>
</dbReference>
<comment type="caution">
    <text evidence="19">The sequence shown here is derived from an EMBL/GenBank/DDBJ whole genome shotgun (WGS) entry which is preliminary data.</text>
</comment>